<comment type="caution">
    <text evidence="2">The sequence shown here is derived from an EMBL/GenBank/DDBJ whole genome shotgun (WGS) entry which is preliminary data.</text>
</comment>
<dbReference type="InterPro" id="IPR020843">
    <property type="entry name" value="ER"/>
</dbReference>
<name>A0A8T9B2U0_9HELO</name>
<dbReference type="InterPro" id="IPR013149">
    <property type="entry name" value="ADH-like_C"/>
</dbReference>
<reference evidence="2 3" key="1">
    <citation type="submission" date="2018-05" db="EMBL/GenBank/DDBJ databases">
        <title>Whole genome sequencing for identification of molecular markers to develop diagnostic detection tools for the regulated plant pathogen Lachnellula willkommii.</title>
        <authorList>
            <person name="Giroux E."/>
            <person name="Bilodeau G."/>
        </authorList>
    </citation>
    <scope>NUCLEOTIDE SEQUENCE [LARGE SCALE GENOMIC DNA]</scope>
    <source>
        <strain evidence="2 3">CBS 203.66</strain>
    </source>
</reference>
<dbReference type="SUPFAM" id="SSF50129">
    <property type="entry name" value="GroES-like"/>
    <property type="match status" value="1"/>
</dbReference>
<dbReference type="GO" id="GO:0016491">
    <property type="term" value="F:oxidoreductase activity"/>
    <property type="evidence" value="ECO:0007669"/>
    <property type="project" value="InterPro"/>
</dbReference>
<dbReference type="Proteomes" id="UP000469559">
    <property type="component" value="Unassembled WGS sequence"/>
</dbReference>
<dbReference type="InterPro" id="IPR013154">
    <property type="entry name" value="ADH-like_N"/>
</dbReference>
<dbReference type="Pfam" id="PF00107">
    <property type="entry name" value="ADH_zinc_N"/>
    <property type="match status" value="1"/>
</dbReference>
<organism evidence="2 3">
    <name type="scientific">Lachnellula arida</name>
    <dbReference type="NCBI Taxonomy" id="1316785"/>
    <lineage>
        <taxon>Eukaryota</taxon>
        <taxon>Fungi</taxon>
        <taxon>Dikarya</taxon>
        <taxon>Ascomycota</taxon>
        <taxon>Pezizomycotina</taxon>
        <taxon>Leotiomycetes</taxon>
        <taxon>Helotiales</taxon>
        <taxon>Lachnaceae</taxon>
        <taxon>Lachnellula</taxon>
    </lineage>
</organism>
<evidence type="ECO:0000259" key="1">
    <source>
        <dbReference type="SMART" id="SM00829"/>
    </source>
</evidence>
<sequence length="458" mass="49867">MDDIRFPQKTTSKTISLLSQIPFPVAASVEAINQKDGTKFINAFSQKVIMVDEGKQHNGQDKLAEWFEEALVSHGASVDVKKASVSDKCVVLDVMMDGDFVASHNITEPFQLYFAFVLENNFVTSMLITDWDSFQPSMKAVWANRANFEDPVSSVRISPRPQQIPPPGWVKVKMQAVGLNYHAVFNARGLGMHSLKFPHILGGEGAGVLEDGTEVLLYPAMGDSDFEGDETVDPKRNIFSEQTNGTLAEYVIAPHRNVVHSPRELSAVDASVLGVTWLTAYRMLFTKSGLRAGQTMLVQGSSGGVTTALIQLGAAAGMRVWCTGRSPEKRELGLRLGAEKAYTSGEQIPEKAAAVFDTSGEVTWSHSMASVKPGGTVVTCGVHSGRIVPTELMSIMIQELNIKGSHLGTFQEFRDLIHFVVARGIKPHIGLVLSMEKADVGFRNMIDGKTEGEIVITV</sequence>
<dbReference type="PANTHER" id="PTHR45033">
    <property type="match status" value="1"/>
</dbReference>
<dbReference type="SMART" id="SM00829">
    <property type="entry name" value="PKS_ER"/>
    <property type="match status" value="1"/>
</dbReference>
<dbReference type="SUPFAM" id="SSF51735">
    <property type="entry name" value="NAD(P)-binding Rossmann-fold domains"/>
    <property type="match status" value="1"/>
</dbReference>
<keyword evidence="3" id="KW-1185">Reference proteome</keyword>
<dbReference type="Gene3D" id="3.90.180.10">
    <property type="entry name" value="Medium-chain alcohol dehydrogenases, catalytic domain"/>
    <property type="match status" value="1"/>
</dbReference>
<dbReference type="Gene3D" id="3.10.450.50">
    <property type="match status" value="1"/>
</dbReference>
<gene>
    <name evidence="2" type="primary">yogA_1</name>
    <name evidence="2" type="ORF">LARI1_G008394</name>
</gene>
<dbReference type="AlphaFoldDB" id="A0A8T9B2U0"/>
<proteinExistence type="predicted"/>
<dbReference type="InterPro" id="IPR036291">
    <property type="entry name" value="NAD(P)-bd_dom_sf"/>
</dbReference>
<dbReference type="Pfam" id="PF08240">
    <property type="entry name" value="ADH_N"/>
    <property type="match status" value="1"/>
</dbReference>
<accession>A0A8T9B2U0</accession>
<dbReference type="OrthoDB" id="201656at2759"/>
<feature type="domain" description="Enoyl reductase (ER)" evidence="1">
    <location>
        <begin position="150"/>
        <end position="456"/>
    </location>
</feature>
<protein>
    <submittedName>
        <fullName evidence="2">Putative zinc-type alcohol dehydrogenase-like protein</fullName>
    </submittedName>
</protein>
<dbReference type="Gene3D" id="3.40.50.720">
    <property type="entry name" value="NAD(P)-binding Rossmann-like Domain"/>
    <property type="match status" value="1"/>
</dbReference>
<dbReference type="EMBL" id="QGMF01000780">
    <property type="protein sequence ID" value="TVY14045.1"/>
    <property type="molecule type" value="Genomic_DNA"/>
</dbReference>
<dbReference type="InterPro" id="IPR011032">
    <property type="entry name" value="GroES-like_sf"/>
</dbReference>
<evidence type="ECO:0000313" key="3">
    <source>
        <dbReference type="Proteomes" id="UP000469559"/>
    </source>
</evidence>
<dbReference type="PANTHER" id="PTHR45033:SF3">
    <property type="entry name" value="DEHYDROGENASE, PUTATIVE (AFU_ORTHOLOGUE AFUA_2G13270)-RELATED"/>
    <property type="match status" value="1"/>
</dbReference>
<evidence type="ECO:0000313" key="2">
    <source>
        <dbReference type="EMBL" id="TVY14045.1"/>
    </source>
</evidence>
<dbReference type="InterPro" id="IPR052711">
    <property type="entry name" value="Zinc_ADH-like"/>
</dbReference>